<name>A0A1Q9LP69_9PSEU</name>
<dbReference type="InterPro" id="IPR004401">
    <property type="entry name" value="YbaB/EbfC"/>
</dbReference>
<dbReference type="Pfam" id="PF02575">
    <property type="entry name" value="YbaB_DNA_bd"/>
    <property type="match status" value="1"/>
</dbReference>
<gene>
    <name evidence="2" type="ORF">BJP25_16625</name>
</gene>
<dbReference type="OrthoDB" id="3476360at2"/>
<dbReference type="GO" id="GO:0003677">
    <property type="term" value="F:DNA binding"/>
    <property type="evidence" value="ECO:0007669"/>
    <property type="project" value="InterPro"/>
</dbReference>
<sequence>MTPGGTIRDPHEWLRQQEQRTAALLATAQDAQAQLAQNSAVVTSPDRAVSITVNPGGGLTALTLSPDADRMGHRRLAALIMSTYQQAARQAATRTMEIMAGLVGPDSEALDLVRQAMPAAPGPEAPDAPPSTEDDGFHGFGGRR</sequence>
<proteinExistence type="predicted"/>
<dbReference type="Gene3D" id="3.30.1310.10">
    <property type="entry name" value="Nucleoid-associated protein YbaB-like domain"/>
    <property type="match status" value="1"/>
</dbReference>
<dbReference type="EMBL" id="MKQR01000009">
    <property type="protein sequence ID" value="OLR93847.1"/>
    <property type="molecule type" value="Genomic_DNA"/>
</dbReference>
<feature type="compositionally biased region" description="Pro residues" evidence="1">
    <location>
        <begin position="120"/>
        <end position="129"/>
    </location>
</feature>
<dbReference type="SUPFAM" id="SSF82607">
    <property type="entry name" value="YbaB-like"/>
    <property type="match status" value="1"/>
</dbReference>
<accession>A0A1Q9LP69</accession>
<protein>
    <recommendedName>
        <fullName evidence="4">YbaB/EbfC family DNA-binding protein</fullName>
    </recommendedName>
</protein>
<comment type="caution">
    <text evidence="2">The sequence shown here is derived from an EMBL/GenBank/DDBJ whole genome shotgun (WGS) entry which is preliminary data.</text>
</comment>
<feature type="region of interest" description="Disordered" evidence="1">
    <location>
        <begin position="116"/>
        <end position="144"/>
    </location>
</feature>
<dbReference type="AlphaFoldDB" id="A0A1Q9LP69"/>
<reference evidence="2 3" key="1">
    <citation type="submission" date="2016-10" db="EMBL/GenBank/DDBJ databases">
        <title>The Draft Genome Sequence of Actinokineospora bangkokensis 44EHWT reveals the biosynthetic pathway of antifungal compounds Thailandins with unusual extender unit butylmalonyl-CoA.</title>
        <authorList>
            <person name="Greule A."/>
            <person name="Intra B."/>
            <person name="Flemming S."/>
            <person name="Rommel M.G."/>
            <person name="Panbangred W."/>
            <person name="Bechthold A."/>
        </authorList>
    </citation>
    <scope>NUCLEOTIDE SEQUENCE [LARGE SCALE GENOMIC DNA]</scope>
    <source>
        <strain evidence="2 3">44EHW</strain>
    </source>
</reference>
<keyword evidence="3" id="KW-1185">Reference proteome</keyword>
<dbReference type="InterPro" id="IPR036894">
    <property type="entry name" value="YbaB-like_sf"/>
</dbReference>
<evidence type="ECO:0008006" key="4">
    <source>
        <dbReference type="Google" id="ProtNLM"/>
    </source>
</evidence>
<dbReference type="RefSeq" id="WP_075974747.1">
    <property type="nucleotide sequence ID" value="NZ_MKQR01000009.1"/>
</dbReference>
<evidence type="ECO:0000256" key="1">
    <source>
        <dbReference type="SAM" id="MobiDB-lite"/>
    </source>
</evidence>
<dbReference type="STRING" id="1193682.BJP25_16625"/>
<evidence type="ECO:0000313" key="2">
    <source>
        <dbReference type="EMBL" id="OLR93847.1"/>
    </source>
</evidence>
<evidence type="ECO:0000313" key="3">
    <source>
        <dbReference type="Proteomes" id="UP000186040"/>
    </source>
</evidence>
<organism evidence="2 3">
    <name type="scientific">Actinokineospora bangkokensis</name>
    <dbReference type="NCBI Taxonomy" id="1193682"/>
    <lineage>
        <taxon>Bacteria</taxon>
        <taxon>Bacillati</taxon>
        <taxon>Actinomycetota</taxon>
        <taxon>Actinomycetes</taxon>
        <taxon>Pseudonocardiales</taxon>
        <taxon>Pseudonocardiaceae</taxon>
        <taxon>Actinokineospora</taxon>
    </lineage>
</organism>
<dbReference type="Proteomes" id="UP000186040">
    <property type="component" value="Unassembled WGS sequence"/>
</dbReference>